<organism evidence="5 6">
    <name type="scientific">Staphylococcus equorum</name>
    <dbReference type="NCBI Taxonomy" id="246432"/>
    <lineage>
        <taxon>Bacteria</taxon>
        <taxon>Bacillati</taxon>
        <taxon>Bacillota</taxon>
        <taxon>Bacilli</taxon>
        <taxon>Bacillales</taxon>
        <taxon>Staphylococcaceae</taxon>
        <taxon>Staphylococcus</taxon>
    </lineage>
</organism>
<feature type="transmembrane region" description="Helical" evidence="3">
    <location>
        <begin position="206"/>
        <end position="227"/>
    </location>
</feature>
<evidence type="ECO:0000313" key="6">
    <source>
        <dbReference type="Proteomes" id="UP001152302"/>
    </source>
</evidence>
<comment type="subcellular location">
    <subcellularLocation>
        <location evidence="1">Endomembrane system</location>
        <topology evidence="1">Multi-pass membrane protein</topology>
    </subcellularLocation>
</comment>
<evidence type="ECO:0000259" key="4">
    <source>
        <dbReference type="Pfam" id="PF00892"/>
    </source>
</evidence>
<dbReference type="EMBL" id="JAMBPX010000001">
    <property type="protein sequence ID" value="MDG0857968.1"/>
    <property type="molecule type" value="Genomic_DNA"/>
</dbReference>
<dbReference type="SUPFAM" id="SSF103481">
    <property type="entry name" value="Multidrug resistance efflux transporter EmrE"/>
    <property type="match status" value="2"/>
</dbReference>
<dbReference type="RefSeq" id="WP_277580301.1">
    <property type="nucleotide sequence ID" value="NZ_JAMBPV010000001.1"/>
</dbReference>
<feature type="transmembrane region" description="Helical" evidence="3">
    <location>
        <begin position="31"/>
        <end position="49"/>
    </location>
</feature>
<dbReference type="Proteomes" id="UP001152302">
    <property type="component" value="Unassembled WGS sequence"/>
</dbReference>
<sequence length="295" mass="32839">MKALIQFIASMVIFGTIGLIIKQINLTSVEIAMLSSFIGCTFLLLFYIIRNKKLNFKFLKYYKWLIIISSFALAGNWVFLFQSYQYTSIANATLGYYFGPIIVLLLSPFILKEALSKKSVLCIIASLIGLIFILSNGFLQPGSNDVLGILISMLAGSCYACLMLTNKFVKQGSRMDLTIFQLAITALILLPFVFGVDGGFEIHTQIAAIPFILFLGIVNTGIGFWLFFSGMEKLNGQNIALLSYIDPLVAIFISSLILREQFTALQIIGGIILIASTFLSEFSFNKLKIRRKQGF</sequence>
<evidence type="ECO:0000256" key="1">
    <source>
        <dbReference type="ARBA" id="ARBA00004127"/>
    </source>
</evidence>
<protein>
    <submittedName>
        <fullName evidence="5">DMT family transporter</fullName>
    </submittedName>
</protein>
<dbReference type="PANTHER" id="PTHR22911">
    <property type="entry name" value="ACYL-MALONYL CONDENSING ENZYME-RELATED"/>
    <property type="match status" value="1"/>
</dbReference>
<dbReference type="InterPro" id="IPR037185">
    <property type="entry name" value="EmrE-like"/>
</dbReference>
<dbReference type="AlphaFoldDB" id="A0A9X4R202"/>
<dbReference type="PANTHER" id="PTHR22911:SF102">
    <property type="entry name" value="MEMBRANE PROTEIN"/>
    <property type="match status" value="1"/>
</dbReference>
<keyword evidence="3" id="KW-0472">Membrane</keyword>
<feature type="transmembrane region" description="Helical" evidence="3">
    <location>
        <begin position="177"/>
        <end position="194"/>
    </location>
</feature>
<dbReference type="GO" id="GO:0016020">
    <property type="term" value="C:membrane"/>
    <property type="evidence" value="ECO:0007669"/>
    <property type="project" value="InterPro"/>
</dbReference>
<keyword evidence="3" id="KW-0812">Transmembrane</keyword>
<keyword evidence="3" id="KW-1133">Transmembrane helix</keyword>
<dbReference type="Pfam" id="PF00892">
    <property type="entry name" value="EamA"/>
    <property type="match status" value="2"/>
</dbReference>
<name>A0A9X4R202_9STAP</name>
<feature type="transmembrane region" description="Helical" evidence="3">
    <location>
        <begin position="94"/>
        <end position="111"/>
    </location>
</feature>
<feature type="transmembrane region" description="Helical" evidence="3">
    <location>
        <begin position="7"/>
        <end position="25"/>
    </location>
</feature>
<feature type="transmembrane region" description="Helical" evidence="3">
    <location>
        <begin position="120"/>
        <end position="140"/>
    </location>
</feature>
<feature type="transmembrane region" description="Helical" evidence="3">
    <location>
        <begin position="239"/>
        <end position="258"/>
    </location>
</feature>
<feature type="transmembrane region" description="Helical" evidence="3">
    <location>
        <begin position="146"/>
        <end position="165"/>
    </location>
</feature>
<feature type="domain" description="EamA" evidence="4">
    <location>
        <begin position="147"/>
        <end position="279"/>
    </location>
</feature>
<feature type="transmembrane region" description="Helical" evidence="3">
    <location>
        <begin position="61"/>
        <end position="82"/>
    </location>
</feature>
<comment type="similarity">
    <text evidence="2">Belongs to the EamA transporter family.</text>
</comment>
<evidence type="ECO:0000313" key="5">
    <source>
        <dbReference type="EMBL" id="MDG0857968.1"/>
    </source>
</evidence>
<dbReference type="InterPro" id="IPR000620">
    <property type="entry name" value="EamA_dom"/>
</dbReference>
<comment type="caution">
    <text evidence="5">The sequence shown here is derived from an EMBL/GenBank/DDBJ whole genome shotgun (WGS) entry which is preliminary data.</text>
</comment>
<evidence type="ECO:0000256" key="3">
    <source>
        <dbReference type="SAM" id="Phobius"/>
    </source>
</evidence>
<reference evidence="5" key="1">
    <citation type="submission" date="2022-05" db="EMBL/GenBank/DDBJ databases">
        <title>Comparative genomics of Staphylococcus equorum isolates.</title>
        <authorList>
            <person name="Luelf R.H."/>
        </authorList>
    </citation>
    <scope>NUCLEOTIDE SEQUENCE</scope>
    <source>
        <strain evidence="5">TMW 2.2343</strain>
    </source>
</reference>
<evidence type="ECO:0000256" key="2">
    <source>
        <dbReference type="ARBA" id="ARBA00007362"/>
    </source>
</evidence>
<accession>A0A9X4R202</accession>
<proteinExistence type="inferred from homology"/>
<feature type="transmembrane region" description="Helical" evidence="3">
    <location>
        <begin position="264"/>
        <end position="284"/>
    </location>
</feature>
<gene>
    <name evidence="5" type="ORF">M4L21_01415</name>
</gene>
<feature type="domain" description="EamA" evidence="4">
    <location>
        <begin position="2"/>
        <end position="134"/>
    </location>
</feature>